<dbReference type="Pfam" id="PF03334">
    <property type="entry name" value="PhaG_MnhG_YufB"/>
    <property type="match status" value="1"/>
</dbReference>
<reference evidence="3" key="1">
    <citation type="submission" date="2018-09" db="EMBL/GenBank/DDBJ databases">
        <authorList>
            <person name="Tuo L."/>
        </authorList>
    </citation>
    <scope>NUCLEOTIDE SEQUENCE [LARGE SCALE GENOMIC DNA]</scope>
    <source>
        <strain evidence="3">M2BS4Y-1</strain>
    </source>
</reference>
<keyword evidence="1" id="KW-1133">Transmembrane helix</keyword>
<keyword evidence="1" id="KW-0812">Transmembrane</keyword>
<evidence type="ECO:0000313" key="2">
    <source>
        <dbReference type="EMBL" id="RIX97740.1"/>
    </source>
</evidence>
<feature type="transmembrane region" description="Helical" evidence="1">
    <location>
        <begin position="6"/>
        <end position="27"/>
    </location>
</feature>
<dbReference type="EMBL" id="QYRN01000013">
    <property type="protein sequence ID" value="RIX97740.1"/>
    <property type="molecule type" value="Genomic_DNA"/>
</dbReference>
<feature type="transmembrane region" description="Helical" evidence="1">
    <location>
        <begin position="65"/>
        <end position="86"/>
    </location>
</feature>
<name>A0A3A1WIA6_9HYPH</name>
<dbReference type="PANTHER" id="PTHR34703">
    <property type="entry name" value="ANTIPORTER SUBUNIT MNHG2-RELATED"/>
    <property type="match status" value="1"/>
</dbReference>
<proteinExistence type="predicted"/>
<dbReference type="Proteomes" id="UP000265750">
    <property type="component" value="Unassembled WGS sequence"/>
</dbReference>
<evidence type="ECO:0000313" key="3">
    <source>
        <dbReference type="Proteomes" id="UP000265750"/>
    </source>
</evidence>
<dbReference type="PANTHER" id="PTHR34703:SF1">
    <property type="entry name" value="ANTIPORTER SUBUNIT MNHG2-RELATED"/>
    <property type="match status" value="1"/>
</dbReference>
<organism evidence="2 3">
    <name type="scientific">Aureimonas flava</name>
    <dbReference type="NCBI Taxonomy" id="2320271"/>
    <lineage>
        <taxon>Bacteria</taxon>
        <taxon>Pseudomonadati</taxon>
        <taxon>Pseudomonadota</taxon>
        <taxon>Alphaproteobacteria</taxon>
        <taxon>Hyphomicrobiales</taxon>
        <taxon>Aurantimonadaceae</taxon>
        <taxon>Aureimonas</taxon>
    </lineage>
</organism>
<protein>
    <submittedName>
        <fullName evidence="2">Monovalent cation/H(+) antiporter subunit G</fullName>
    </submittedName>
</protein>
<feature type="transmembrane region" description="Helical" evidence="1">
    <location>
        <begin position="39"/>
        <end position="59"/>
    </location>
</feature>
<keyword evidence="3" id="KW-1185">Reference proteome</keyword>
<dbReference type="AlphaFoldDB" id="A0A3A1WIA6"/>
<comment type="caution">
    <text evidence="2">The sequence shown here is derived from an EMBL/GenBank/DDBJ whole genome shotgun (WGS) entry which is preliminary data.</text>
</comment>
<sequence>MILLSLLALASKLVGVVFLFAAALGLLRFSDPLQRMHAATKAGTLGAGFVVLGVVLQLQRLDATLIGLAVVLFLLLTIPVAGHLLGRAAYVSGADMGGLRGPDALEGVLDRQPAALEALDADAGLGREL</sequence>
<dbReference type="InterPro" id="IPR005133">
    <property type="entry name" value="PhaG_MnhG_YufB"/>
</dbReference>
<gene>
    <name evidence="2" type="ORF">D3218_18280</name>
</gene>
<dbReference type="NCBIfam" id="TIGR01300">
    <property type="entry name" value="CPA3_mnhG_phaG"/>
    <property type="match status" value="1"/>
</dbReference>
<keyword evidence="1" id="KW-0472">Membrane</keyword>
<evidence type="ECO:0000256" key="1">
    <source>
        <dbReference type="SAM" id="Phobius"/>
    </source>
</evidence>
<dbReference type="OrthoDB" id="4427992at2"/>
<accession>A0A3A1WIA6</accession>
<dbReference type="GO" id="GO:0015385">
    <property type="term" value="F:sodium:proton antiporter activity"/>
    <property type="evidence" value="ECO:0007669"/>
    <property type="project" value="TreeGrafter"/>
</dbReference>
<dbReference type="RefSeq" id="WP_119541518.1">
    <property type="nucleotide sequence ID" value="NZ_QYRN01000013.1"/>
</dbReference>